<proteinExistence type="predicted"/>
<name>A0A4Y8MPR7_9BURK</name>
<evidence type="ECO:0000313" key="1">
    <source>
        <dbReference type="EMBL" id="TFE39404.1"/>
    </source>
</evidence>
<dbReference type="Proteomes" id="UP000297385">
    <property type="component" value="Unassembled WGS sequence"/>
</dbReference>
<dbReference type="AlphaFoldDB" id="A0A4Y8MPR7"/>
<comment type="caution">
    <text evidence="1">The sequence shown here is derived from an EMBL/GenBank/DDBJ whole genome shotgun (WGS) entry which is preliminary data.</text>
</comment>
<dbReference type="RefSeq" id="WP_134459785.1">
    <property type="nucleotide sequence ID" value="NZ_JBHSSZ010000023.1"/>
</dbReference>
<organism evidence="1 2">
    <name type="scientific">Paraburkholderia dipogonis</name>
    <dbReference type="NCBI Taxonomy" id="1211383"/>
    <lineage>
        <taxon>Bacteria</taxon>
        <taxon>Pseudomonadati</taxon>
        <taxon>Pseudomonadota</taxon>
        <taxon>Betaproteobacteria</taxon>
        <taxon>Burkholderiales</taxon>
        <taxon>Burkholderiaceae</taxon>
        <taxon>Paraburkholderia</taxon>
    </lineage>
</organism>
<evidence type="ECO:0000313" key="2">
    <source>
        <dbReference type="Proteomes" id="UP000297385"/>
    </source>
</evidence>
<dbReference type="GeneID" id="97304372"/>
<dbReference type="EMBL" id="SNVI01000002">
    <property type="protein sequence ID" value="TFE39404.1"/>
    <property type="molecule type" value="Genomic_DNA"/>
</dbReference>
<gene>
    <name evidence="1" type="ORF">E2553_21390</name>
</gene>
<protein>
    <submittedName>
        <fullName evidence="1">Uncharacterized protein</fullName>
    </submittedName>
</protein>
<sequence length="94" mass="10957">MLHSHWLGCVNASTEWRRETLGIAAKRANRLRRDLNLCAAERRLGLFDISGPDHQWAVLERAFLLRGSFRANSEAHRARSKEKKFMRAALLRRM</sequence>
<accession>A0A4Y8MPR7</accession>
<reference evidence="1 2" key="1">
    <citation type="submission" date="2019-03" db="EMBL/GenBank/DDBJ databases">
        <title>Complete Genome Sequence of Paraburkholderia dipogonis ICMP 19430T, a Nitrogen-fixing Symbiont of the South African Invasive Legume Dipogon lignosus in New Zealand.</title>
        <authorList>
            <person name="De Meyer S.E."/>
        </authorList>
    </citation>
    <scope>NUCLEOTIDE SEQUENCE [LARGE SCALE GENOMIC DNA]</scope>
    <source>
        <strain evidence="1 2">ICMP 19430</strain>
    </source>
</reference>